<evidence type="ECO:0000313" key="2">
    <source>
        <dbReference type="Proteomes" id="UP000317465"/>
    </source>
</evidence>
<keyword evidence="2" id="KW-1185">Reference proteome</keyword>
<name>A0ACA8QU83_9BACT</name>
<protein>
    <submittedName>
        <fullName evidence="1">Dihydroorotase</fullName>
    </submittedName>
</protein>
<gene>
    <name evidence="1" type="primary">pyrC</name>
    <name evidence="1" type="ORF">A5CPYCFAH4_05160</name>
</gene>
<organism evidence="1 2">
    <name type="scientific">Alistipes onderdonkii subsp. vulgaris</name>
    <dbReference type="NCBI Taxonomy" id="2585117"/>
    <lineage>
        <taxon>Bacteria</taxon>
        <taxon>Pseudomonadati</taxon>
        <taxon>Bacteroidota</taxon>
        <taxon>Bacteroidia</taxon>
        <taxon>Bacteroidales</taxon>
        <taxon>Rikenellaceae</taxon>
        <taxon>Alistipes</taxon>
    </lineage>
</organism>
<evidence type="ECO:0000313" key="1">
    <source>
        <dbReference type="EMBL" id="BBL08292.1"/>
    </source>
</evidence>
<reference evidence="1 2" key="1">
    <citation type="journal article" date="2020" name="Int. J. Syst. Evol. Microbiol.">
        <title>Alistipes communis sp. nov., Alistipes dispar sp. nov. and Alistipes onderdonkii subsp. vulgaris subsp. nov., isolated from human faeces, and creation of Alistipes onderdonkii subsp. onderdonkii subsp. nov.</title>
        <authorList>
            <person name="Sakamoto M."/>
            <person name="Ikeyama N."/>
            <person name="Ogata Y."/>
            <person name="Suda W."/>
            <person name="Iino T."/>
            <person name="Hattori M."/>
            <person name="Ohkuma M."/>
        </authorList>
    </citation>
    <scope>NUCLEOTIDE SEQUENCE [LARGE SCALE GENOMIC DNA]</scope>
    <source>
        <strain evidence="1 2">5CPYCFAH4</strain>
    </source>
</reference>
<accession>A0ACA8QU83</accession>
<proteinExistence type="predicted"/>
<sequence>MPYFFTLTQMKTLYTNAVVYDGGRFAAGEFAVDGGCVVPAGGVADRVVDLGGRHVVPGLVDVHVHLREPGFSQKETIATGTAAAARGGYTTVCSMPNLNPAPDTPQTLRAQTDIIRRDAVVRVVPYGCITIGQRGCGRLVDFAALAPEVVGFSDDGRGVQSDGLMEEAMRRAAQVGKPVVAHCEVDDLLRGGYIHDGEYCRAHGHKGICSESEWRQVERDIALAEKTGCQYHVCHVSTRESVELVRRAKARGLRVSCETAPHYLLLCDEDLQEDGRFKMNPPLRSRADRDALLAGITDGTIEVIATDHAPHTAAEKSRGLAASAMGVVGLECAFPLLYKYMVLPGIITLEKLIALMAVNPRRIFGLGGGLHVGDQADFTVLDLDARYRVDPATFLSMGRATPFAGWEVQGRAAMTVVGGREVFRDETMKTNR</sequence>
<dbReference type="Proteomes" id="UP000317465">
    <property type="component" value="Chromosome"/>
</dbReference>
<dbReference type="EMBL" id="AP019737">
    <property type="protein sequence ID" value="BBL08292.1"/>
    <property type="molecule type" value="Genomic_DNA"/>
</dbReference>